<accession>G9XC99</accession>
<feature type="region of interest" description="Disordered" evidence="2">
    <location>
        <begin position="939"/>
        <end position="958"/>
    </location>
</feature>
<evidence type="ECO:0000313" key="5">
    <source>
        <dbReference type="Proteomes" id="UP000003379"/>
    </source>
</evidence>
<dbReference type="HOGENOM" id="CLU_254097_0_0_9"/>
<dbReference type="InterPro" id="IPR012854">
    <property type="entry name" value="Cu_amine_oxidase-like_N"/>
</dbReference>
<dbReference type="Gene3D" id="3.30.457.10">
    <property type="entry name" value="Copper amine oxidase-like, N-terminal domain"/>
    <property type="match status" value="1"/>
</dbReference>
<evidence type="ECO:0000313" key="4">
    <source>
        <dbReference type="EMBL" id="EHL19396.1"/>
    </source>
</evidence>
<gene>
    <name evidence="4" type="ORF">HMPREF9628_01476</name>
</gene>
<feature type="coiled-coil region" evidence="1">
    <location>
        <begin position="1050"/>
        <end position="1095"/>
    </location>
</feature>
<keyword evidence="1" id="KW-0175">Coiled coil</keyword>
<organism evidence="4 5">
    <name type="scientific">Peptoanaerobacter stomatis</name>
    <dbReference type="NCBI Taxonomy" id="796937"/>
    <lineage>
        <taxon>Bacteria</taxon>
        <taxon>Bacillati</taxon>
        <taxon>Bacillota</taxon>
        <taxon>Clostridia</taxon>
        <taxon>Peptostreptococcales</taxon>
        <taxon>Filifactoraceae</taxon>
        <taxon>Peptoanaerobacter</taxon>
    </lineage>
</organism>
<sequence>MITIKRKISFILAFVLVLSCFYNPNKIVYAAAPDVQVKITLNHFDAKDELKSANKTIQLGGNAQIKDAHISTPIQIDFQDKNNNNPIHVKTTNPSNTLKDFIILTKDGDTTNLVPSIFNHPSFVNTNFSSIKLSPLANKSLDPDSNYTLKIDTSKLSTQSAPYTPLGNQNFVFKISSERTPKITSISSEHNKLKITFDRKIDENAANNGIIDNNNIFLKDKNGGVGATFKKLSNFGAQNRKIEYEPNTTTSTVLVGPIKNGTYTVLINNSNTALPNIGSVAKNFVRNKTTTGSEPTISNPVPLYAETKNQSNVLIKYKGFDVSKNIVLKKFTTSQSSATIALANAQSASNIDIDVDTLINDNNITINQNIPDDKSLFIAGGSANITRAVTITPAILGITMEQKENESKKDRIEINSASATLAPNTKYTIEIDKSKFLYDDDPIIPAGNTKEKYTFTTEKRPQLTLNTKNIEKGSTNSTLTLTSSRPIQEIDTSNPLKDKIIVKDVNSTPIPIVSASLQNNNTLTIVLDVSSSALGNASINIPANTFKRYSSKELQAEAFNDTFTISRPSSDLKATLELKNFSSSDELITFNESDIPSVDLSALSSSKTIDNLLIDSDIKIKLSLDVKAKSGKTLEDILKLSKGSVAERITDYYNITPANVTTGFDEFTLTPKKPLEPGSEYTLTVDNSKLADTTYNASIGDTKFVFLLKTEKQPVGTQGTQVNKDYSVTFDRKIDIPSVSDIKLYKLNEFGQYTEFSAISPSDIDLIGEKTLVIRNLPTGKYQIKLNADTKTIKRKNVSASVLYAKEFLGAVQDDTKPDFEIKSLASTVSDYIRLNKFEPSGIQVVQVNKIGETNKNNTQIETDTPINVKFTIPYTYTNNAFSINLASDTTSPSLGIKSVNKKISSSGAIDGVDIVLKDLLLPDTKYKLKIYKNKFTNSQGASASTNNETEEYEFTTETPPVLLSADVPKVEKKSTDQTITLKFDKNIELTDSSKITIDGSTAFTSINATDNTLTLSVGQTLANSLEIKDHTINIGENAIKRLGSKNVYVKAVAQKLNVVEDQAKKAEEDAKKKAEEDKKKAEQEKIEADKAERDAYRTAVANALANEMQKRYQAEYGSDYDFKSFNDYIRDKYIKNKGGSYNGADYIQAYLKDYGYVDDFISKYGRNSADINAYAQDYLNRYGNFAYSSREKYDNPFFMNPFRDSSSKRGYYDYYDKYDYGYKFPEMRVGDDNISQANLEKEQKLKEKENELIARERGYNINKAANYSPTGNNSPKVIITQGSRYFTEEDEYGNRRQVDMGVEATTSNGRLFVAITPLANKLGLWVNYNASTKTTTLSKPNTTVAISPNSSYITINGKSENMGIRPMLKNGKIMIPAHYLAKAFGLDSSKISYEGNKIVINNY</sequence>
<evidence type="ECO:0000259" key="3">
    <source>
        <dbReference type="Pfam" id="PF07833"/>
    </source>
</evidence>
<dbReference type="InterPro" id="IPR036582">
    <property type="entry name" value="Mao_N_sf"/>
</dbReference>
<dbReference type="PROSITE" id="PS51257">
    <property type="entry name" value="PROKAR_LIPOPROTEIN"/>
    <property type="match status" value="1"/>
</dbReference>
<protein>
    <recommendedName>
        <fullName evidence="3">Copper amine oxidase-like N-terminal domain-containing protein</fullName>
    </recommendedName>
</protein>
<evidence type="ECO:0000256" key="1">
    <source>
        <dbReference type="SAM" id="Coils"/>
    </source>
</evidence>
<dbReference type="STRING" id="796937.HMPREF9630_00713"/>
<name>G9XC99_9FIRM</name>
<evidence type="ECO:0000256" key="2">
    <source>
        <dbReference type="SAM" id="MobiDB-lite"/>
    </source>
</evidence>
<reference evidence="4 5" key="1">
    <citation type="submission" date="2011-08" db="EMBL/GenBank/DDBJ databases">
        <title>The Genome Sequence of Eubacteriaceae bacterium CM5.</title>
        <authorList>
            <consortium name="The Broad Institute Genome Sequencing Platform"/>
            <person name="Earl A."/>
            <person name="Ward D."/>
            <person name="Feldgarden M."/>
            <person name="Gevers D."/>
            <person name="Sizova M."/>
            <person name="Hazen A."/>
            <person name="Epstein S."/>
            <person name="Young S.K."/>
            <person name="Zeng Q."/>
            <person name="Gargeya S."/>
            <person name="Fitzgerald M."/>
            <person name="Haas B."/>
            <person name="Abouelleil A."/>
            <person name="Alvarado L."/>
            <person name="Arachchi H.M."/>
            <person name="Berlin A."/>
            <person name="Brown A."/>
            <person name="Chapman S.B."/>
            <person name="Chen Z."/>
            <person name="Dunbar C."/>
            <person name="Freedman E."/>
            <person name="Gearin G."/>
            <person name="Gellesch M."/>
            <person name="Goldberg J."/>
            <person name="Griggs A."/>
            <person name="Gujja S."/>
            <person name="Heiman D."/>
            <person name="Howarth C."/>
            <person name="Larson L."/>
            <person name="Lui A."/>
            <person name="MacDonald P.J.P."/>
            <person name="Montmayeur A."/>
            <person name="Murphy C."/>
            <person name="Neiman D."/>
            <person name="Pearson M."/>
            <person name="Priest M."/>
            <person name="Roberts A."/>
            <person name="Saif S."/>
            <person name="Shea T."/>
            <person name="Shenoy N."/>
            <person name="Sisk P."/>
            <person name="Stolte C."/>
            <person name="Sykes S."/>
            <person name="Wortman J."/>
            <person name="Nusbaum C."/>
            <person name="Birren B."/>
        </authorList>
    </citation>
    <scope>NUCLEOTIDE SEQUENCE [LARGE SCALE GENOMIC DNA]</scope>
    <source>
        <strain evidence="4 5">CM5</strain>
    </source>
</reference>
<feature type="domain" description="Copper amine oxidase-like N-terminal" evidence="3">
    <location>
        <begin position="1295"/>
        <end position="1388"/>
    </location>
</feature>
<dbReference type="RefSeq" id="WP_009529446.1">
    <property type="nucleotide sequence ID" value="NZ_JH414608.1"/>
</dbReference>
<dbReference type="Proteomes" id="UP000003379">
    <property type="component" value="Unassembled WGS sequence"/>
</dbReference>
<dbReference type="SUPFAM" id="SSF55383">
    <property type="entry name" value="Copper amine oxidase, domain N"/>
    <property type="match status" value="1"/>
</dbReference>
<dbReference type="Pfam" id="PF07833">
    <property type="entry name" value="Cu_amine_oxidN1"/>
    <property type="match status" value="1"/>
</dbReference>
<dbReference type="EMBL" id="AFZG01000020">
    <property type="protein sequence ID" value="EHL19396.1"/>
    <property type="molecule type" value="Genomic_DNA"/>
</dbReference>
<proteinExistence type="predicted"/>
<comment type="caution">
    <text evidence="4">The sequence shown here is derived from an EMBL/GenBank/DDBJ whole genome shotgun (WGS) entry which is preliminary data.</text>
</comment>